<sequence>MPVTNLEERTVEVLALPEYVDDELLSLYFENKRRSGGGSLLSLERKGDRAILVFEDTEAAAQVLSKAQHVLHNVELTVRKPPSKDHSRLLLSGIKPDTNTELIELYVENMMELNVTDYTLYPSPGREFILIHLSKPLSKGLADKSHLSSSSKIQYRPKV</sequence>
<proteinExistence type="predicted"/>
<evidence type="ECO:0008006" key="3">
    <source>
        <dbReference type="Google" id="ProtNLM"/>
    </source>
</evidence>
<dbReference type="CDD" id="cd12547">
    <property type="entry name" value="RRM1_2_PAR10"/>
    <property type="match status" value="1"/>
</dbReference>
<reference evidence="1" key="3">
    <citation type="submission" date="2025-09" db="UniProtKB">
        <authorList>
            <consortium name="Ensembl"/>
        </authorList>
    </citation>
    <scope>IDENTIFICATION</scope>
</reference>
<accession>A0A665V4K7</accession>
<reference evidence="1" key="1">
    <citation type="submission" date="2021-04" db="EMBL/GenBank/DDBJ databases">
        <authorList>
            <consortium name="Wellcome Sanger Institute Data Sharing"/>
        </authorList>
    </citation>
    <scope>NUCLEOTIDE SEQUENCE [LARGE SCALE GENOMIC DNA]</scope>
</reference>
<dbReference type="InParanoid" id="A0A665V4K7"/>
<reference evidence="1" key="2">
    <citation type="submission" date="2025-08" db="UniProtKB">
        <authorList>
            <consortium name="Ensembl"/>
        </authorList>
    </citation>
    <scope>IDENTIFICATION</scope>
</reference>
<dbReference type="InterPro" id="IPR034464">
    <property type="entry name" value="PAR10_RRM1_2"/>
</dbReference>
<dbReference type="InterPro" id="IPR012677">
    <property type="entry name" value="Nucleotide-bd_a/b_plait_sf"/>
</dbReference>
<dbReference type="AlphaFoldDB" id="A0A665V4K7"/>
<dbReference type="OMA" id="YLCSEMM"/>
<evidence type="ECO:0000313" key="2">
    <source>
        <dbReference type="Proteomes" id="UP000472264"/>
    </source>
</evidence>
<organism evidence="1 2">
    <name type="scientific">Echeneis naucrates</name>
    <name type="common">Live sharksucker</name>
    <dbReference type="NCBI Taxonomy" id="173247"/>
    <lineage>
        <taxon>Eukaryota</taxon>
        <taxon>Metazoa</taxon>
        <taxon>Chordata</taxon>
        <taxon>Craniata</taxon>
        <taxon>Vertebrata</taxon>
        <taxon>Euteleostomi</taxon>
        <taxon>Actinopterygii</taxon>
        <taxon>Neopterygii</taxon>
        <taxon>Teleostei</taxon>
        <taxon>Neoteleostei</taxon>
        <taxon>Acanthomorphata</taxon>
        <taxon>Carangaria</taxon>
        <taxon>Carangiformes</taxon>
        <taxon>Echeneidae</taxon>
        <taxon>Echeneis</taxon>
    </lineage>
</organism>
<protein>
    <recommendedName>
        <fullName evidence="3">RRM domain-containing protein</fullName>
    </recommendedName>
</protein>
<dbReference type="Ensembl" id="ENSENLT00000027416.1">
    <property type="protein sequence ID" value="ENSENLP00000026591.1"/>
    <property type="gene ID" value="ENSENLG00000011975.1"/>
</dbReference>
<name>A0A665V4K7_ECHNA</name>
<dbReference type="Pfam" id="PF23085">
    <property type="entry name" value="RRM_PARP14_3"/>
    <property type="match status" value="1"/>
</dbReference>
<dbReference type="Proteomes" id="UP000472264">
    <property type="component" value="Chromosome 11"/>
</dbReference>
<keyword evidence="2" id="KW-1185">Reference proteome</keyword>
<evidence type="ECO:0000313" key="1">
    <source>
        <dbReference type="Ensembl" id="ENSENLP00000026591.1"/>
    </source>
</evidence>
<dbReference type="Gene3D" id="3.30.70.330">
    <property type="match status" value="1"/>
</dbReference>